<dbReference type="PROSITE" id="PS50920">
    <property type="entry name" value="SOLCAR"/>
    <property type="match status" value="3"/>
</dbReference>
<gene>
    <name evidence="8" type="ORF">JKP88DRAFT_265375</name>
</gene>
<keyword evidence="4" id="KW-0677">Repeat</keyword>
<feature type="repeat" description="Solcar" evidence="6">
    <location>
        <begin position="131"/>
        <end position="217"/>
    </location>
</feature>
<dbReference type="PANTHER" id="PTHR24089">
    <property type="entry name" value="SOLUTE CARRIER FAMILY 25"/>
    <property type="match status" value="1"/>
</dbReference>
<keyword evidence="3 6" id="KW-0812">Transmembrane</keyword>
<evidence type="ECO:0000256" key="4">
    <source>
        <dbReference type="ARBA" id="ARBA00022737"/>
    </source>
</evidence>
<evidence type="ECO:0000313" key="8">
    <source>
        <dbReference type="EMBL" id="KAG5176633.1"/>
    </source>
</evidence>
<evidence type="ECO:0000256" key="2">
    <source>
        <dbReference type="ARBA" id="ARBA00022448"/>
    </source>
</evidence>
<sequence>MVAELAAGAASRKRHAARSIVGTLIPAAWHDTFAGCVSGAVSRLATAPLDVAKIRCQLDGGRGSARYDGLLMTFRSVYAEEGLVSLWRGSPAAMMLWVSYSGVQFGVYPVFRRLLMRWRRWAHQEEASLFLQQRDRFLAGAAAGCVATTATYPFDVMRTAFAGQGVPRQHETLHAFVAGTLRTKGARGLYAGLTPAIMQMAPQIGIAFVCYEAMRDNVPAALRALPAVGAWWPAAAGFTAGLVSKIAVYPVDTLKKRMQAQAVLAGRGVAESGGAGGAGSGGVRAAALSVWREGARVALYRGMVPALWKSSVSTAVTFGTYEWVKRRIDVVDDGGDE</sequence>
<keyword evidence="2 7" id="KW-0813">Transport</keyword>
<dbReference type="EMBL" id="JAFCMP010000535">
    <property type="protein sequence ID" value="KAG5176633.1"/>
    <property type="molecule type" value="Genomic_DNA"/>
</dbReference>
<reference evidence="8" key="1">
    <citation type="submission" date="2021-02" db="EMBL/GenBank/DDBJ databases">
        <title>First Annotated Genome of the Yellow-green Alga Tribonema minus.</title>
        <authorList>
            <person name="Mahan K.M."/>
        </authorList>
    </citation>
    <scope>NUCLEOTIDE SEQUENCE</scope>
    <source>
        <strain evidence="8">UTEX B ZZ1240</strain>
    </source>
</reference>
<proteinExistence type="inferred from homology"/>
<evidence type="ECO:0000256" key="5">
    <source>
        <dbReference type="ARBA" id="ARBA00023136"/>
    </source>
</evidence>
<dbReference type="GO" id="GO:0055085">
    <property type="term" value="P:transmembrane transport"/>
    <property type="evidence" value="ECO:0007669"/>
    <property type="project" value="InterPro"/>
</dbReference>
<comment type="subcellular location">
    <subcellularLocation>
        <location evidence="1">Membrane</location>
        <topology evidence="1">Multi-pass membrane protein</topology>
    </subcellularLocation>
</comment>
<dbReference type="GO" id="GO:0016020">
    <property type="term" value="C:membrane"/>
    <property type="evidence" value="ECO:0007669"/>
    <property type="project" value="UniProtKB-SubCell"/>
</dbReference>
<dbReference type="InterPro" id="IPR023395">
    <property type="entry name" value="MCP_dom_sf"/>
</dbReference>
<evidence type="ECO:0000256" key="7">
    <source>
        <dbReference type="RuleBase" id="RU000488"/>
    </source>
</evidence>
<feature type="repeat" description="Solcar" evidence="6">
    <location>
        <begin position="228"/>
        <end position="327"/>
    </location>
</feature>
<keyword evidence="5 6" id="KW-0472">Membrane</keyword>
<keyword evidence="9" id="KW-1185">Reference proteome</keyword>
<dbReference type="Proteomes" id="UP000664859">
    <property type="component" value="Unassembled WGS sequence"/>
</dbReference>
<evidence type="ECO:0000256" key="6">
    <source>
        <dbReference type="PROSITE-ProRule" id="PRU00282"/>
    </source>
</evidence>
<dbReference type="Gene3D" id="1.50.40.10">
    <property type="entry name" value="Mitochondrial carrier domain"/>
    <property type="match status" value="2"/>
</dbReference>
<dbReference type="AlphaFoldDB" id="A0A836C9B4"/>
<evidence type="ECO:0000256" key="3">
    <source>
        <dbReference type="ARBA" id="ARBA00022692"/>
    </source>
</evidence>
<dbReference type="SUPFAM" id="SSF103506">
    <property type="entry name" value="Mitochondrial carrier"/>
    <property type="match status" value="1"/>
</dbReference>
<feature type="repeat" description="Solcar" evidence="6">
    <location>
        <begin position="26"/>
        <end position="114"/>
    </location>
</feature>
<accession>A0A836C9B4</accession>
<dbReference type="PRINTS" id="PR00926">
    <property type="entry name" value="MITOCARRIER"/>
</dbReference>
<evidence type="ECO:0000256" key="1">
    <source>
        <dbReference type="ARBA" id="ARBA00004141"/>
    </source>
</evidence>
<evidence type="ECO:0000313" key="9">
    <source>
        <dbReference type="Proteomes" id="UP000664859"/>
    </source>
</evidence>
<dbReference type="Pfam" id="PF00153">
    <property type="entry name" value="Mito_carr"/>
    <property type="match status" value="3"/>
</dbReference>
<organism evidence="8 9">
    <name type="scientific">Tribonema minus</name>
    <dbReference type="NCBI Taxonomy" id="303371"/>
    <lineage>
        <taxon>Eukaryota</taxon>
        <taxon>Sar</taxon>
        <taxon>Stramenopiles</taxon>
        <taxon>Ochrophyta</taxon>
        <taxon>PX clade</taxon>
        <taxon>Xanthophyceae</taxon>
        <taxon>Tribonematales</taxon>
        <taxon>Tribonemataceae</taxon>
        <taxon>Tribonema</taxon>
    </lineage>
</organism>
<dbReference type="InterPro" id="IPR002067">
    <property type="entry name" value="MCP"/>
</dbReference>
<name>A0A836C9B4_9STRA</name>
<dbReference type="OrthoDB" id="18574at2759"/>
<comment type="caution">
    <text evidence="8">The sequence shown here is derived from an EMBL/GenBank/DDBJ whole genome shotgun (WGS) entry which is preliminary data.</text>
</comment>
<comment type="similarity">
    <text evidence="7">Belongs to the mitochondrial carrier (TC 2.A.29) family.</text>
</comment>
<protein>
    <submittedName>
        <fullName evidence="8">Mitochondrial carrier domain-containing protein</fullName>
    </submittedName>
</protein>
<dbReference type="InterPro" id="IPR018108">
    <property type="entry name" value="MCP_transmembrane"/>
</dbReference>